<dbReference type="InterPro" id="IPR018044">
    <property type="entry name" value="Peptidase_S11"/>
</dbReference>
<evidence type="ECO:0000259" key="12">
    <source>
        <dbReference type="Pfam" id="PF00768"/>
    </source>
</evidence>
<evidence type="ECO:0000256" key="10">
    <source>
        <dbReference type="SAM" id="MobiDB-lite"/>
    </source>
</evidence>
<dbReference type="GO" id="GO:0071555">
    <property type="term" value="P:cell wall organization"/>
    <property type="evidence" value="ECO:0007669"/>
    <property type="project" value="UniProtKB-KW"/>
</dbReference>
<dbReference type="Proteomes" id="UP000298588">
    <property type="component" value="Chromosome"/>
</dbReference>
<dbReference type="OrthoDB" id="9795979at2"/>
<dbReference type="InterPro" id="IPR001967">
    <property type="entry name" value="Peptidase_S11_N"/>
</dbReference>
<feature type="active site" description="Proton acceptor" evidence="7">
    <location>
        <position position="57"/>
    </location>
</feature>
<evidence type="ECO:0000256" key="4">
    <source>
        <dbReference type="ARBA" id="ARBA00022960"/>
    </source>
</evidence>
<evidence type="ECO:0000256" key="8">
    <source>
        <dbReference type="PIRSR" id="PIRSR618044-2"/>
    </source>
</evidence>
<dbReference type="InterPro" id="IPR012338">
    <property type="entry name" value="Beta-lactam/transpept-like"/>
</dbReference>
<feature type="binding site" evidence="8">
    <location>
        <position position="216"/>
    </location>
    <ligand>
        <name>substrate</name>
    </ligand>
</feature>
<feature type="active site" description="Acyl-ester intermediate" evidence="7">
    <location>
        <position position="54"/>
    </location>
</feature>
<dbReference type="KEGG" id="paqt:E8L99_05175"/>
<dbReference type="Gene3D" id="3.40.710.10">
    <property type="entry name" value="DD-peptidase/beta-lactamase superfamily"/>
    <property type="match status" value="1"/>
</dbReference>
<accession>A0A4D7QHP3</accession>
<evidence type="ECO:0000256" key="1">
    <source>
        <dbReference type="ARBA" id="ARBA00007164"/>
    </source>
</evidence>
<feature type="compositionally biased region" description="Low complexity" evidence="10">
    <location>
        <begin position="470"/>
        <end position="504"/>
    </location>
</feature>
<protein>
    <submittedName>
        <fullName evidence="13">D-alanyl-D-alanine carboxypeptidase</fullName>
    </submittedName>
</protein>
<dbReference type="SUPFAM" id="SSF56601">
    <property type="entry name" value="beta-lactamase/transpeptidase-like"/>
    <property type="match status" value="1"/>
</dbReference>
<dbReference type="RefSeq" id="WP_137098547.1">
    <property type="nucleotide sequence ID" value="NZ_CP039865.1"/>
</dbReference>
<evidence type="ECO:0000256" key="7">
    <source>
        <dbReference type="PIRSR" id="PIRSR618044-1"/>
    </source>
</evidence>
<keyword evidence="2 11" id="KW-0732">Signal</keyword>
<dbReference type="GO" id="GO:0009252">
    <property type="term" value="P:peptidoglycan biosynthetic process"/>
    <property type="evidence" value="ECO:0007669"/>
    <property type="project" value="UniProtKB-KW"/>
</dbReference>
<evidence type="ECO:0000313" key="14">
    <source>
        <dbReference type="Proteomes" id="UP000298588"/>
    </source>
</evidence>
<evidence type="ECO:0000256" key="5">
    <source>
        <dbReference type="ARBA" id="ARBA00022984"/>
    </source>
</evidence>
<sequence>MRLSASFFAATIAWSLASAGVATAQQIGPTIVVDAATGQVLQADRAGMPWLPASLTKMMTAYVALRQVREGRVTMNTGLPVSQRAARATPSKMGFRPGTVITIDNALKIIMVKSANDVSITIAEGLGGSVENFSAMMNAEARRLGMSGTRFINPNGLPGAGQQTTARDLAVLARALMREFPEHSALWRLPAIRYGNRVMRNHNHLIGRYPGADGFKTGFTCASGFNVVATATRGGRQLIVVVLGSTSARGRAETAAGMFERHFAGYGGSGAAVESIPNDVSSGPPDIREQACRRRGRGPAYIEQGEEMDAEPIATNVDPGNLSFAQMMAQPNRAGRPAGLQALAAASNGQVISLLGPYRPTSDPVPVFIGGATAIAAPASAPVAAPTLASVPRSAPAELPLGLTAPTPRTTTTMTTTGTSTVTVVPAHGAITRGSAGEPAQRLGAISGQAPAAATPVAAAPNPAGAPLSLQGAAPIPAARPAALRNSRTATSTPTPAPSRTQARNSRNATPVTATRARPRP</sequence>
<organism evidence="13 14">
    <name type="scientific">Phreatobacter aquaticus</name>
    <dbReference type="NCBI Taxonomy" id="2570229"/>
    <lineage>
        <taxon>Bacteria</taxon>
        <taxon>Pseudomonadati</taxon>
        <taxon>Pseudomonadota</taxon>
        <taxon>Alphaproteobacteria</taxon>
        <taxon>Hyphomicrobiales</taxon>
        <taxon>Phreatobacteraceae</taxon>
        <taxon>Phreatobacter</taxon>
    </lineage>
</organism>
<evidence type="ECO:0000256" key="11">
    <source>
        <dbReference type="SAM" id="SignalP"/>
    </source>
</evidence>
<keyword evidence="14" id="KW-1185">Reference proteome</keyword>
<dbReference type="AlphaFoldDB" id="A0A4D7QHP3"/>
<dbReference type="PRINTS" id="PR00725">
    <property type="entry name" value="DADACBPTASE1"/>
</dbReference>
<evidence type="ECO:0000256" key="9">
    <source>
        <dbReference type="RuleBase" id="RU004016"/>
    </source>
</evidence>
<keyword evidence="5" id="KW-0573">Peptidoglycan synthesis</keyword>
<dbReference type="Pfam" id="PF00768">
    <property type="entry name" value="Peptidase_S11"/>
    <property type="match status" value="1"/>
</dbReference>
<evidence type="ECO:0000313" key="13">
    <source>
        <dbReference type="EMBL" id="QCK85213.1"/>
    </source>
</evidence>
<dbReference type="PANTHER" id="PTHR21581:SF6">
    <property type="entry name" value="TRAFFICKING PROTEIN PARTICLE COMPLEX SUBUNIT 12"/>
    <property type="match status" value="1"/>
</dbReference>
<feature type="region of interest" description="Disordered" evidence="10">
    <location>
        <begin position="470"/>
        <end position="521"/>
    </location>
</feature>
<keyword evidence="13" id="KW-0645">Protease</keyword>
<feature type="chain" id="PRO_5020298468" evidence="11">
    <location>
        <begin position="25"/>
        <end position="521"/>
    </location>
</feature>
<keyword evidence="6" id="KW-0961">Cell wall biogenesis/degradation</keyword>
<gene>
    <name evidence="13" type="ORF">E8L99_05175</name>
</gene>
<evidence type="ECO:0000256" key="3">
    <source>
        <dbReference type="ARBA" id="ARBA00022801"/>
    </source>
</evidence>
<reference evidence="13 14" key="1">
    <citation type="submission" date="2019-04" db="EMBL/GenBank/DDBJ databases">
        <title>Phreatobacter aquaticus sp. nov.</title>
        <authorList>
            <person name="Choi A."/>
            <person name="Baek K."/>
        </authorList>
    </citation>
    <scope>NUCLEOTIDE SEQUENCE [LARGE SCALE GENOMIC DNA]</scope>
    <source>
        <strain evidence="13 14">NMCR1094</strain>
    </source>
</reference>
<dbReference type="GO" id="GO:0008360">
    <property type="term" value="P:regulation of cell shape"/>
    <property type="evidence" value="ECO:0007669"/>
    <property type="project" value="UniProtKB-KW"/>
</dbReference>
<keyword evidence="4" id="KW-0133">Cell shape</keyword>
<feature type="signal peptide" evidence="11">
    <location>
        <begin position="1"/>
        <end position="24"/>
    </location>
</feature>
<name>A0A4D7QHP3_9HYPH</name>
<keyword evidence="3" id="KW-0378">Hydrolase</keyword>
<dbReference type="EMBL" id="CP039865">
    <property type="protein sequence ID" value="QCK85213.1"/>
    <property type="molecule type" value="Genomic_DNA"/>
</dbReference>
<dbReference type="GO" id="GO:0009002">
    <property type="term" value="F:serine-type D-Ala-D-Ala carboxypeptidase activity"/>
    <property type="evidence" value="ECO:0007669"/>
    <property type="project" value="InterPro"/>
</dbReference>
<dbReference type="PANTHER" id="PTHR21581">
    <property type="entry name" value="D-ALANYL-D-ALANINE CARBOXYPEPTIDASE"/>
    <property type="match status" value="1"/>
</dbReference>
<evidence type="ECO:0000256" key="2">
    <source>
        <dbReference type="ARBA" id="ARBA00022729"/>
    </source>
</evidence>
<comment type="similarity">
    <text evidence="1 9">Belongs to the peptidase S11 family.</text>
</comment>
<feature type="domain" description="Peptidase S11 D-alanyl-D-alanine carboxypeptidase A N-terminal" evidence="12">
    <location>
        <begin position="30"/>
        <end position="245"/>
    </location>
</feature>
<proteinExistence type="inferred from homology"/>
<evidence type="ECO:0000256" key="6">
    <source>
        <dbReference type="ARBA" id="ARBA00023316"/>
    </source>
</evidence>
<keyword evidence="13" id="KW-0121">Carboxypeptidase</keyword>
<dbReference type="GO" id="GO:0006508">
    <property type="term" value="P:proteolysis"/>
    <property type="evidence" value="ECO:0007669"/>
    <property type="project" value="InterPro"/>
</dbReference>
<feature type="active site" evidence="7">
    <location>
        <position position="114"/>
    </location>
</feature>